<keyword evidence="3" id="KW-1185">Reference proteome</keyword>
<proteinExistence type="predicted"/>
<dbReference type="OrthoDB" id="4823854at2759"/>
<dbReference type="RefSeq" id="XP_008094625.1">
    <property type="nucleotide sequence ID" value="XM_008096434.1"/>
</dbReference>
<dbReference type="VEuPathDB" id="FungiDB:GLRG_05749"/>
<feature type="region of interest" description="Disordered" evidence="1">
    <location>
        <begin position="313"/>
        <end position="347"/>
    </location>
</feature>
<dbReference type="EMBL" id="GG697350">
    <property type="protein sequence ID" value="EFQ30605.1"/>
    <property type="molecule type" value="Genomic_DNA"/>
</dbReference>
<dbReference type="Proteomes" id="UP000008782">
    <property type="component" value="Unassembled WGS sequence"/>
</dbReference>
<accession>E3QIJ5</accession>
<feature type="compositionally biased region" description="Acidic residues" evidence="1">
    <location>
        <begin position="314"/>
        <end position="325"/>
    </location>
</feature>
<sequence length="484" mass="52979">MEPSSERLDFVSSIEIGQPSRAVTSRVQARSFTAVQLNSHSESLRQFEQVFDDAGIRHLVKTICYDVLLPSTSDKRLQNKFQSTREAATNSAAFTRAVLALFTSLSSWQRKDSQGNEGIRLSLTATSPSEDIERRNGSVTVKRGRNFYRYLDIDAKLLPSGRLPSVACVSLAEPPAAYHMATVVPSLQHASCEFYMPKLHLSQTRQGFRAALAQTLLDPSFTSLATLEILLSDSDPENELAQPEEYVGDDGEDDLSRGLARISGLTTMTSITLRGKWILYPRAFPSQGFGPRLSFYFVEVSLVTPDGKWLFDDANPDYEASEPEDVTTSNEDGPADVDSEDSDAADSISRSLATANLDRPSKQVRGVPSPETFTPLVASFARAVAGADVPRRAEMHIHGVLAMVDVGYIGVGEEERTAFLNWPASARRAIKEGPVEKATWYLDASGEGSAVRWKLPAQIRAAMEDGVGEGNIKTSTPEGEMEME</sequence>
<evidence type="ECO:0000313" key="2">
    <source>
        <dbReference type="EMBL" id="EFQ30605.1"/>
    </source>
</evidence>
<dbReference type="STRING" id="645133.E3QIJ5"/>
<dbReference type="GeneID" id="24411114"/>
<evidence type="ECO:0000313" key="3">
    <source>
        <dbReference type="Proteomes" id="UP000008782"/>
    </source>
</evidence>
<organism evidence="3">
    <name type="scientific">Colletotrichum graminicola (strain M1.001 / M2 / FGSC 10212)</name>
    <name type="common">Maize anthracnose fungus</name>
    <name type="synonym">Glomerella graminicola</name>
    <dbReference type="NCBI Taxonomy" id="645133"/>
    <lineage>
        <taxon>Eukaryota</taxon>
        <taxon>Fungi</taxon>
        <taxon>Dikarya</taxon>
        <taxon>Ascomycota</taxon>
        <taxon>Pezizomycotina</taxon>
        <taxon>Sordariomycetes</taxon>
        <taxon>Hypocreomycetidae</taxon>
        <taxon>Glomerellales</taxon>
        <taxon>Glomerellaceae</taxon>
        <taxon>Colletotrichum</taxon>
        <taxon>Colletotrichum graminicola species complex</taxon>
    </lineage>
</organism>
<reference evidence="3" key="1">
    <citation type="journal article" date="2012" name="Nat. Genet.">
        <title>Lifestyle transitions in plant pathogenic Colletotrichum fungi deciphered by genome and transcriptome analyses.</title>
        <authorList>
            <person name="O'Connell R.J."/>
            <person name="Thon M.R."/>
            <person name="Hacquard S."/>
            <person name="Amyotte S.G."/>
            <person name="Kleemann J."/>
            <person name="Torres M.F."/>
            <person name="Damm U."/>
            <person name="Buiate E.A."/>
            <person name="Epstein L."/>
            <person name="Alkan N."/>
            <person name="Altmueller J."/>
            <person name="Alvarado-Balderrama L."/>
            <person name="Bauser C.A."/>
            <person name="Becker C."/>
            <person name="Birren B.W."/>
            <person name="Chen Z."/>
            <person name="Choi J."/>
            <person name="Crouch J.A."/>
            <person name="Duvick J.P."/>
            <person name="Farman M.A."/>
            <person name="Gan P."/>
            <person name="Heiman D."/>
            <person name="Henrissat B."/>
            <person name="Howard R.J."/>
            <person name="Kabbage M."/>
            <person name="Koch C."/>
            <person name="Kracher B."/>
            <person name="Kubo Y."/>
            <person name="Law A.D."/>
            <person name="Lebrun M.-H."/>
            <person name="Lee Y.-H."/>
            <person name="Miyara I."/>
            <person name="Moore N."/>
            <person name="Neumann U."/>
            <person name="Nordstroem K."/>
            <person name="Panaccione D.G."/>
            <person name="Panstruga R."/>
            <person name="Place M."/>
            <person name="Proctor R.H."/>
            <person name="Prusky D."/>
            <person name="Rech G."/>
            <person name="Reinhardt R."/>
            <person name="Rollins J.A."/>
            <person name="Rounsley S."/>
            <person name="Schardl C.L."/>
            <person name="Schwartz D.C."/>
            <person name="Shenoy N."/>
            <person name="Shirasu K."/>
            <person name="Sikhakolli U.R."/>
            <person name="Stueber K."/>
            <person name="Sukno S.A."/>
            <person name="Sweigard J.A."/>
            <person name="Takano Y."/>
            <person name="Takahara H."/>
            <person name="Trail F."/>
            <person name="van der Does H.C."/>
            <person name="Voll L.M."/>
            <person name="Will I."/>
            <person name="Young S."/>
            <person name="Zeng Q."/>
            <person name="Zhang J."/>
            <person name="Zhou S."/>
            <person name="Dickman M.B."/>
            <person name="Schulze-Lefert P."/>
            <person name="Ver Loren van Themaat E."/>
            <person name="Ma L.-J."/>
            <person name="Vaillancourt L.J."/>
        </authorList>
    </citation>
    <scope>NUCLEOTIDE SEQUENCE [LARGE SCALE GENOMIC DNA]</scope>
    <source>
        <strain evidence="3">M1.001 / M2 / FGSC 10212</strain>
    </source>
</reference>
<name>E3QIJ5_COLGM</name>
<dbReference type="eggNOG" id="ENOG502ST92">
    <property type="taxonomic scope" value="Eukaryota"/>
</dbReference>
<feature type="compositionally biased region" description="Acidic residues" evidence="1">
    <location>
        <begin position="333"/>
        <end position="344"/>
    </location>
</feature>
<dbReference type="HOGENOM" id="CLU_029473_1_1_1"/>
<dbReference type="AlphaFoldDB" id="E3QIJ5"/>
<protein>
    <submittedName>
        <fullName evidence="2">Uncharacterized protein</fullName>
    </submittedName>
</protein>
<gene>
    <name evidence="2" type="ORF">GLRG_05749</name>
</gene>
<evidence type="ECO:0000256" key="1">
    <source>
        <dbReference type="SAM" id="MobiDB-lite"/>
    </source>
</evidence>